<sequence length="96" mass="11219">MSSQKSPIPLNRYDDFNSEYICIKSPNLIPPNTICKALYDFKGQSFRELSFKKGDYIIIRRQIDNNWFEGEHNARVGLLPIKYVEARSCKETNDDL</sequence>
<name>T1H4R4_MEGSC</name>
<dbReference type="InterPro" id="IPR050384">
    <property type="entry name" value="Endophilin_SH3RF"/>
</dbReference>
<dbReference type="SMART" id="SM00326">
    <property type="entry name" value="SH3"/>
    <property type="match status" value="1"/>
</dbReference>
<dbReference type="SUPFAM" id="SSF50044">
    <property type="entry name" value="SH3-domain"/>
    <property type="match status" value="1"/>
</dbReference>
<dbReference type="HOGENOM" id="CLU_2362121_0_0_1"/>
<dbReference type="STRING" id="36166.T1H4R4"/>
<dbReference type="PRINTS" id="PR00452">
    <property type="entry name" value="SH3DOMAIN"/>
</dbReference>
<dbReference type="Pfam" id="PF00018">
    <property type="entry name" value="SH3_1"/>
    <property type="match status" value="1"/>
</dbReference>
<evidence type="ECO:0000259" key="3">
    <source>
        <dbReference type="PROSITE" id="PS50002"/>
    </source>
</evidence>
<dbReference type="PANTHER" id="PTHR14167:SF116">
    <property type="entry name" value="CAP, ISOFORM AC"/>
    <property type="match status" value="1"/>
</dbReference>
<feature type="domain" description="SH3" evidence="3">
    <location>
        <begin position="30"/>
        <end position="89"/>
    </location>
</feature>
<dbReference type="EMBL" id="CAQQ02161698">
    <property type="status" value="NOT_ANNOTATED_CDS"/>
    <property type="molecule type" value="Genomic_DNA"/>
</dbReference>
<reference evidence="5" key="1">
    <citation type="submission" date="2013-02" db="EMBL/GenBank/DDBJ databases">
        <authorList>
            <person name="Hughes D."/>
        </authorList>
    </citation>
    <scope>NUCLEOTIDE SEQUENCE</scope>
    <source>
        <strain>Durham</strain>
        <strain evidence="5">NC isolate 2 -- Noor lab</strain>
    </source>
</reference>
<reference evidence="4" key="2">
    <citation type="submission" date="2015-06" db="UniProtKB">
        <authorList>
            <consortium name="EnsemblMetazoa"/>
        </authorList>
    </citation>
    <scope>IDENTIFICATION</scope>
</reference>
<dbReference type="InterPro" id="IPR036028">
    <property type="entry name" value="SH3-like_dom_sf"/>
</dbReference>
<dbReference type="AlphaFoldDB" id="T1H4R4"/>
<dbReference type="PRINTS" id="PR01887">
    <property type="entry name" value="SPECTRNALPHA"/>
</dbReference>
<dbReference type="PANTHER" id="PTHR14167">
    <property type="entry name" value="SH3 DOMAIN-CONTAINING"/>
    <property type="match status" value="1"/>
</dbReference>
<protein>
    <recommendedName>
        <fullName evidence="3">SH3 domain-containing protein</fullName>
    </recommendedName>
</protein>
<keyword evidence="1 2" id="KW-0728">SH3 domain</keyword>
<dbReference type="Proteomes" id="UP000015102">
    <property type="component" value="Unassembled WGS sequence"/>
</dbReference>
<dbReference type="Gene3D" id="2.30.30.40">
    <property type="entry name" value="SH3 Domains"/>
    <property type="match status" value="1"/>
</dbReference>
<dbReference type="InterPro" id="IPR001452">
    <property type="entry name" value="SH3_domain"/>
</dbReference>
<dbReference type="PROSITE" id="PS50002">
    <property type="entry name" value="SH3"/>
    <property type="match status" value="1"/>
</dbReference>
<keyword evidence="5" id="KW-1185">Reference proteome</keyword>
<dbReference type="EnsemblMetazoa" id="MESCA011281-RA">
    <property type="protein sequence ID" value="MESCA011281-PA"/>
    <property type="gene ID" value="MESCA011281"/>
</dbReference>
<dbReference type="OMA" id="VEARSCK"/>
<evidence type="ECO:0000256" key="1">
    <source>
        <dbReference type="ARBA" id="ARBA00022443"/>
    </source>
</evidence>
<evidence type="ECO:0000313" key="4">
    <source>
        <dbReference type="EnsemblMetazoa" id="MESCA011281-PA"/>
    </source>
</evidence>
<proteinExistence type="predicted"/>
<evidence type="ECO:0000313" key="5">
    <source>
        <dbReference type="Proteomes" id="UP000015102"/>
    </source>
</evidence>
<organism evidence="4 5">
    <name type="scientific">Megaselia scalaris</name>
    <name type="common">Humpbacked fly</name>
    <name type="synonym">Phora scalaris</name>
    <dbReference type="NCBI Taxonomy" id="36166"/>
    <lineage>
        <taxon>Eukaryota</taxon>
        <taxon>Metazoa</taxon>
        <taxon>Ecdysozoa</taxon>
        <taxon>Arthropoda</taxon>
        <taxon>Hexapoda</taxon>
        <taxon>Insecta</taxon>
        <taxon>Pterygota</taxon>
        <taxon>Neoptera</taxon>
        <taxon>Endopterygota</taxon>
        <taxon>Diptera</taxon>
        <taxon>Brachycera</taxon>
        <taxon>Muscomorpha</taxon>
        <taxon>Platypezoidea</taxon>
        <taxon>Phoridae</taxon>
        <taxon>Megaseliini</taxon>
        <taxon>Megaselia</taxon>
    </lineage>
</organism>
<accession>T1H4R4</accession>
<evidence type="ECO:0000256" key="2">
    <source>
        <dbReference type="PROSITE-ProRule" id="PRU00192"/>
    </source>
</evidence>